<accession>A0AAN9Z4L7</accession>
<evidence type="ECO:0000313" key="2">
    <source>
        <dbReference type="Proteomes" id="UP001378592"/>
    </source>
</evidence>
<proteinExistence type="predicted"/>
<dbReference type="EMBL" id="JAZDUA010000105">
    <property type="protein sequence ID" value="KAK7867913.1"/>
    <property type="molecule type" value="Genomic_DNA"/>
</dbReference>
<gene>
    <name evidence="1" type="ORF">R5R35_005267</name>
</gene>
<evidence type="ECO:0000313" key="1">
    <source>
        <dbReference type="EMBL" id="KAK7867913.1"/>
    </source>
</evidence>
<dbReference type="Proteomes" id="UP001378592">
    <property type="component" value="Unassembled WGS sequence"/>
</dbReference>
<keyword evidence="2" id="KW-1185">Reference proteome</keyword>
<protein>
    <submittedName>
        <fullName evidence="1">Uncharacterized protein</fullName>
    </submittedName>
</protein>
<reference evidence="1 2" key="1">
    <citation type="submission" date="2024-03" db="EMBL/GenBank/DDBJ databases">
        <title>The genome assembly and annotation of the cricket Gryllus longicercus Weissman &amp; Gray.</title>
        <authorList>
            <person name="Szrajer S."/>
            <person name="Gray D."/>
            <person name="Ylla G."/>
        </authorList>
    </citation>
    <scope>NUCLEOTIDE SEQUENCE [LARGE SCALE GENOMIC DNA]</scope>
    <source>
        <strain evidence="1">DAG 2021-001</strain>
        <tissue evidence="1">Whole body minus gut</tissue>
    </source>
</reference>
<organism evidence="1 2">
    <name type="scientific">Gryllus longicercus</name>
    <dbReference type="NCBI Taxonomy" id="2509291"/>
    <lineage>
        <taxon>Eukaryota</taxon>
        <taxon>Metazoa</taxon>
        <taxon>Ecdysozoa</taxon>
        <taxon>Arthropoda</taxon>
        <taxon>Hexapoda</taxon>
        <taxon>Insecta</taxon>
        <taxon>Pterygota</taxon>
        <taxon>Neoptera</taxon>
        <taxon>Polyneoptera</taxon>
        <taxon>Orthoptera</taxon>
        <taxon>Ensifera</taxon>
        <taxon>Gryllidea</taxon>
        <taxon>Grylloidea</taxon>
        <taxon>Gryllidae</taxon>
        <taxon>Gryllinae</taxon>
        <taxon>Gryllus</taxon>
    </lineage>
</organism>
<sequence>MLSDTELYCVMIAVADWAKTLKNSRKSIKWAKQWFIEREKYTHEKILDELKLIKPDDFRNFLQMNGELVDELVALVTPQIEKMDTVMRDAIPVRQQLSVTLRSLATGNTFEDMKFLTAVSPQSTLLKV</sequence>
<dbReference type="AlphaFoldDB" id="A0AAN9Z4L7"/>
<name>A0AAN9Z4L7_9ORTH</name>
<comment type="caution">
    <text evidence="1">The sequence shown here is derived from an EMBL/GenBank/DDBJ whole genome shotgun (WGS) entry which is preliminary data.</text>
</comment>